<name>A0A1I3JRE5_9PSED</name>
<evidence type="ECO:0000256" key="1">
    <source>
        <dbReference type="SAM" id="MobiDB-lite"/>
    </source>
</evidence>
<dbReference type="STRING" id="425504.SAMN05216206_2584"/>
<accession>A0A1I3JRE5</accession>
<dbReference type="Proteomes" id="UP000243606">
    <property type="component" value="Unassembled WGS sequence"/>
</dbReference>
<dbReference type="EMBL" id="FOQL01000003">
    <property type="protein sequence ID" value="SFI62744.1"/>
    <property type="molecule type" value="Genomic_DNA"/>
</dbReference>
<organism evidence="2 3">
    <name type="scientific">Pseudomonas guineae</name>
    <dbReference type="NCBI Taxonomy" id="425504"/>
    <lineage>
        <taxon>Bacteria</taxon>
        <taxon>Pseudomonadati</taxon>
        <taxon>Pseudomonadota</taxon>
        <taxon>Gammaproteobacteria</taxon>
        <taxon>Pseudomonadales</taxon>
        <taxon>Pseudomonadaceae</taxon>
        <taxon>Pseudomonas</taxon>
    </lineage>
</organism>
<gene>
    <name evidence="2" type="ORF">SAMN05216206_2584</name>
</gene>
<reference evidence="3" key="1">
    <citation type="submission" date="2016-10" db="EMBL/GenBank/DDBJ databases">
        <authorList>
            <person name="Varghese N."/>
            <person name="Submissions S."/>
        </authorList>
    </citation>
    <scope>NUCLEOTIDE SEQUENCE [LARGE SCALE GENOMIC DNA]</scope>
    <source>
        <strain evidence="3">LMG 24016</strain>
    </source>
</reference>
<evidence type="ECO:0000313" key="3">
    <source>
        <dbReference type="Proteomes" id="UP000243606"/>
    </source>
</evidence>
<feature type="region of interest" description="Disordered" evidence="1">
    <location>
        <begin position="1"/>
        <end position="31"/>
    </location>
</feature>
<keyword evidence="3" id="KW-1185">Reference proteome</keyword>
<proteinExistence type="predicted"/>
<protein>
    <submittedName>
        <fullName evidence="2">Uncharacterized protein</fullName>
    </submittedName>
</protein>
<dbReference type="RefSeq" id="WP_090242521.1">
    <property type="nucleotide sequence ID" value="NZ_FOQL01000003.1"/>
</dbReference>
<dbReference type="AlphaFoldDB" id="A0A1I3JRE5"/>
<sequence>MPINYNAGSIAKAKAKARKTKQTASPERTTHLTPDEAKDLAHKLIAEHNLAAPTTESSLNTMQIQLDMVSRLINQSKEKSTK</sequence>
<evidence type="ECO:0000313" key="2">
    <source>
        <dbReference type="EMBL" id="SFI62744.1"/>
    </source>
</evidence>